<dbReference type="AlphaFoldDB" id="A0A7D7WCE1"/>
<dbReference type="RefSeq" id="WP_182254333.1">
    <property type="nucleotide sequence ID" value="NZ_CP043732.1"/>
</dbReference>
<accession>A0A7D7WCE1</accession>
<evidence type="ECO:0000313" key="2">
    <source>
        <dbReference type="Proteomes" id="UP000515708"/>
    </source>
</evidence>
<reference evidence="1 2" key="1">
    <citation type="journal article" date="2020" name="Front. Microbiol.">
        <title>Design of Bacterial Strain-Specific qPCR Assays Using NGS Data and Publicly Available Resources and Its Application to Track Biocontrol Strains.</title>
        <authorList>
            <person name="Hernandez I."/>
            <person name="Sant C."/>
            <person name="Martinez R."/>
            <person name="Fernandez C."/>
        </authorList>
    </citation>
    <scope>NUCLEOTIDE SEQUENCE [LARGE SCALE GENOMIC DNA]</scope>
    <source>
        <strain evidence="1 2">B24</strain>
    </source>
</reference>
<proteinExistence type="predicted"/>
<name>A0A7D7WCE1_9MICO</name>
<dbReference type="SUPFAM" id="SSF56112">
    <property type="entry name" value="Protein kinase-like (PK-like)"/>
    <property type="match status" value="1"/>
</dbReference>
<evidence type="ECO:0000313" key="1">
    <source>
        <dbReference type="EMBL" id="QMU96212.1"/>
    </source>
</evidence>
<dbReference type="InterPro" id="IPR011009">
    <property type="entry name" value="Kinase-like_dom_sf"/>
</dbReference>
<dbReference type="Proteomes" id="UP000515708">
    <property type="component" value="Chromosome"/>
</dbReference>
<protein>
    <recommendedName>
        <fullName evidence="3">Aminoglycoside phosphotransferase domain-containing protein</fullName>
    </recommendedName>
</protein>
<sequence>MAWTPEVWKSTAFEHELRDWISPHTGAVRALTRVKDHPWSGVWRVDAERGCFYVKQNCPGQQHEARIASVLSRIAPDFIVEPVALDEERDLLLTRDAGRTWREALAEGAAVGWEPLLHDAMLLARTSVPVVDDMRLTVLDPAGIRDHLVRTRDEWRIPEEFRAAADAAVEVVGAAGDQVAALGLPLALDHNDLHDANAFVGDHGARFFDFGDAVASSPLAVLRIPLAVYARSIHASENDPRVLAIADAALEVWSDLAPMAELRAALPAANRLAAVARAESWHRILESVPEEFVAEDYRRADAEWLAESAL</sequence>
<gene>
    <name evidence="1" type="ORF">FVO59_02570</name>
</gene>
<evidence type="ECO:0008006" key="3">
    <source>
        <dbReference type="Google" id="ProtNLM"/>
    </source>
</evidence>
<dbReference type="EMBL" id="CP043732">
    <property type="protein sequence ID" value="QMU96212.1"/>
    <property type="molecule type" value="Genomic_DNA"/>
</dbReference>
<organism evidence="1 2">
    <name type="scientific">Microbacterium esteraromaticum</name>
    <dbReference type="NCBI Taxonomy" id="57043"/>
    <lineage>
        <taxon>Bacteria</taxon>
        <taxon>Bacillati</taxon>
        <taxon>Actinomycetota</taxon>
        <taxon>Actinomycetes</taxon>
        <taxon>Micrococcales</taxon>
        <taxon>Microbacteriaceae</taxon>
        <taxon>Microbacterium</taxon>
    </lineage>
</organism>